<evidence type="ECO:0000313" key="3">
    <source>
        <dbReference type="Proteomes" id="UP000440578"/>
    </source>
</evidence>
<gene>
    <name evidence="2" type="ORF">FJT64_003192</name>
</gene>
<proteinExistence type="predicted"/>
<reference evidence="2 3" key="1">
    <citation type="submission" date="2019-07" db="EMBL/GenBank/DDBJ databases">
        <title>Draft genome assembly of a fouling barnacle, Amphibalanus amphitrite (Darwin, 1854): The first reference genome for Thecostraca.</title>
        <authorList>
            <person name="Kim W."/>
        </authorList>
    </citation>
    <scope>NUCLEOTIDE SEQUENCE [LARGE SCALE GENOMIC DNA]</scope>
    <source>
        <strain evidence="2">SNU_AA5</strain>
        <tissue evidence="2">Soma without cirri and trophi</tissue>
    </source>
</reference>
<feature type="region of interest" description="Disordered" evidence="1">
    <location>
        <begin position="21"/>
        <end position="53"/>
    </location>
</feature>
<evidence type="ECO:0000256" key="1">
    <source>
        <dbReference type="SAM" id="MobiDB-lite"/>
    </source>
</evidence>
<dbReference type="EMBL" id="VIIS01001203">
    <property type="protein sequence ID" value="KAF0301032.1"/>
    <property type="molecule type" value="Genomic_DNA"/>
</dbReference>
<dbReference type="AlphaFoldDB" id="A0A6A4WDS9"/>
<feature type="compositionally biased region" description="Basic residues" evidence="1">
    <location>
        <begin position="171"/>
        <end position="183"/>
    </location>
</feature>
<feature type="region of interest" description="Disordered" evidence="1">
    <location>
        <begin position="164"/>
        <end position="183"/>
    </location>
</feature>
<name>A0A6A4WDS9_AMPAM</name>
<dbReference type="OrthoDB" id="8194213at2759"/>
<accession>A0A6A4WDS9</accession>
<protein>
    <submittedName>
        <fullName evidence="2">Uncharacterized protein</fullName>
    </submittedName>
</protein>
<dbReference type="Proteomes" id="UP000440578">
    <property type="component" value="Unassembled WGS sequence"/>
</dbReference>
<comment type="caution">
    <text evidence="2">The sequence shown here is derived from an EMBL/GenBank/DDBJ whole genome shotgun (WGS) entry which is preliminary data.</text>
</comment>
<organism evidence="2 3">
    <name type="scientific">Amphibalanus amphitrite</name>
    <name type="common">Striped barnacle</name>
    <name type="synonym">Balanus amphitrite</name>
    <dbReference type="NCBI Taxonomy" id="1232801"/>
    <lineage>
        <taxon>Eukaryota</taxon>
        <taxon>Metazoa</taxon>
        <taxon>Ecdysozoa</taxon>
        <taxon>Arthropoda</taxon>
        <taxon>Crustacea</taxon>
        <taxon>Multicrustacea</taxon>
        <taxon>Cirripedia</taxon>
        <taxon>Thoracica</taxon>
        <taxon>Thoracicalcarea</taxon>
        <taxon>Balanomorpha</taxon>
        <taxon>Balanoidea</taxon>
        <taxon>Balanidae</taxon>
        <taxon>Amphibalaninae</taxon>
        <taxon>Amphibalanus</taxon>
    </lineage>
</organism>
<keyword evidence="3" id="KW-1185">Reference proteome</keyword>
<evidence type="ECO:0000313" key="2">
    <source>
        <dbReference type="EMBL" id="KAF0301032.1"/>
    </source>
</evidence>
<sequence>METTTATEKEVLRSLLSMERGDVNNANRPPPQQHQQMQHHRYAQPGHDQSVHSHVQWMAQTPTSGHQVIILHAPPEQQPGDGSGGAMSGLIQAAEQGQLVGQQVWETHVTAEYPAGSVQLSDGTILPAHPEYGAPPHGLHPQPAGHEPSYVLVDAKDAIAAPAAGATAGKRQAKQTAKKKKKRRIADMLAEGIDPSKLEDNAEELSKHEHDMYLMGVTMACLSNPEETARHKERKRLRAKYVFQGKEVCLEAFLYLENCTHYQLKRIRKHRPHNTFPLDIYKHASDFLNDYLDKLSHKPEGKKTTKAMQSRRQCIHMPQDITRKKIHEKYVDFINHFEPEAKVMSYSAFRYFLKEQFSHVRFPKLDKTPVVEPGSVKQEAAISLPLQTPQEMTAAHQAVTHSVPPEGAEQSAPFSVQEHHPTATYTVSSRAYTTSGQLQYTGANYHYSIAM</sequence>